<dbReference type="GO" id="GO:0000403">
    <property type="term" value="F:Y-form DNA binding"/>
    <property type="evidence" value="ECO:0007669"/>
    <property type="project" value="TreeGrafter"/>
</dbReference>
<dbReference type="OrthoDB" id="16911at2759"/>
<dbReference type="Pfam" id="PF04851">
    <property type="entry name" value="ResIII"/>
    <property type="match status" value="1"/>
</dbReference>
<dbReference type="Pfam" id="PF00271">
    <property type="entry name" value="Helicase_C"/>
    <property type="match status" value="1"/>
</dbReference>
<dbReference type="GO" id="GO:0005524">
    <property type="term" value="F:ATP binding"/>
    <property type="evidence" value="ECO:0007669"/>
    <property type="project" value="InterPro"/>
</dbReference>
<dbReference type="GO" id="GO:0032042">
    <property type="term" value="P:mitochondrial DNA metabolic process"/>
    <property type="evidence" value="ECO:0007669"/>
    <property type="project" value="TreeGrafter"/>
</dbReference>
<evidence type="ECO:0008006" key="7">
    <source>
        <dbReference type="Google" id="ProtNLM"/>
    </source>
</evidence>
<dbReference type="Gene3D" id="3.40.50.300">
    <property type="entry name" value="P-loop containing nucleotide triphosphate hydrolases"/>
    <property type="match status" value="2"/>
</dbReference>
<proteinExistence type="predicted"/>
<dbReference type="InterPro" id="IPR050742">
    <property type="entry name" value="Helicase_Restrict-Modif_Enz"/>
</dbReference>
<evidence type="ECO:0000256" key="1">
    <source>
        <dbReference type="ARBA" id="ARBA00022806"/>
    </source>
</evidence>
<keyword evidence="1" id="KW-0347">Helicase</keyword>
<evidence type="ECO:0000256" key="2">
    <source>
        <dbReference type="SAM" id="MobiDB-lite"/>
    </source>
</evidence>
<dbReference type="GO" id="GO:0005759">
    <property type="term" value="C:mitochondrial matrix"/>
    <property type="evidence" value="ECO:0007669"/>
    <property type="project" value="TreeGrafter"/>
</dbReference>
<dbReference type="EMBL" id="NAJO01000048">
    <property type="protein sequence ID" value="OQN98161.1"/>
    <property type="molecule type" value="Genomic_DNA"/>
</dbReference>
<dbReference type="GO" id="GO:0016787">
    <property type="term" value="F:hydrolase activity"/>
    <property type="evidence" value="ECO:0007669"/>
    <property type="project" value="InterPro"/>
</dbReference>
<dbReference type="PROSITE" id="PS51194">
    <property type="entry name" value="HELICASE_CTER"/>
    <property type="match status" value="1"/>
</dbReference>
<comment type="caution">
    <text evidence="5">The sequence shown here is derived from an EMBL/GenBank/DDBJ whole genome shotgun (WGS) entry which is preliminary data.</text>
</comment>
<dbReference type="PANTHER" id="PTHR47396">
    <property type="entry name" value="TYPE I RESTRICTION ENZYME ECOKI R PROTEIN"/>
    <property type="match status" value="1"/>
</dbReference>
<feature type="region of interest" description="Disordered" evidence="2">
    <location>
        <begin position="490"/>
        <end position="522"/>
    </location>
</feature>
<dbReference type="InterPro" id="IPR001650">
    <property type="entry name" value="Helicase_C-like"/>
</dbReference>
<reference evidence="6" key="1">
    <citation type="submission" date="2017-03" db="EMBL/GenBank/DDBJ databases">
        <title>Genomes of endolithic fungi from Antarctica.</title>
        <authorList>
            <person name="Coleine C."/>
            <person name="Masonjones S."/>
            <person name="Stajich J.E."/>
        </authorList>
    </citation>
    <scope>NUCLEOTIDE SEQUENCE [LARGE SCALE GENOMIC DNA]</scope>
    <source>
        <strain evidence="6">CCFEE 5527</strain>
    </source>
</reference>
<dbReference type="InterPro" id="IPR006935">
    <property type="entry name" value="Helicase/UvrB_N"/>
</dbReference>
<keyword evidence="1" id="KW-0547">Nucleotide-binding</keyword>
<dbReference type="GO" id="GO:0061749">
    <property type="term" value="F:forked DNA-dependent helicase activity"/>
    <property type="evidence" value="ECO:0007669"/>
    <property type="project" value="TreeGrafter"/>
</dbReference>
<feature type="domain" description="Helicase C-terminal" evidence="4">
    <location>
        <begin position="144"/>
        <end position="291"/>
    </location>
</feature>
<dbReference type="InterPro" id="IPR014001">
    <property type="entry name" value="Helicase_ATP-bd"/>
</dbReference>
<evidence type="ECO:0000313" key="6">
    <source>
        <dbReference type="Proteomes" id="UP000192596"/>
    </source>
</evidence>
<keyword evidence="1" id="KW-0067">ATP-binding</keyword>
<evidence type="ECO:0000313" key="5">
    <source>
        <dbReference type="EMBL" id="OQN98161.1"/>
    </source>
</evidence>
<dbReference type="PROSITE" id="PS51192">
    <property type="entry name" value="HELICASE_ATP_BIND_1"/>
    <property type="match status" value="1"/>
</dbReference>
<organism evidence="5 6">
    <name type="scientific">Cryoendolithus antarcticus</name>
    <dbReference type="NCBI Taxonomy" id="1507870"/>
    <lineage>
        <taxon>Eukaryota</taxon>
        <taxon>Fungi</taxon>
        <taxon>Dikarya</taxon>
        <taxon>Ascomycota</taxon>
        <taxon>Pezizomycotina</taxon>
        <taxon>Dothideomycetes</taxon>
        <taxon>Dothideomycetidae</taxon>
        <taxon>Cladosporiales</taxon>
        <taxon>Cladosporiaceae</taxon>
        <taxon>Cryoendolithus</taxon>
    </lineage>
</organism>
<dbReference type="InterPro" id="IPR027417">
    <property type="entry name" value="P-loop_NTPase"/>
</dbReference>
<dbReference type="SUPFAM" id="SSF52540">
    <property type="entry name" value="P-loop containing nucleoside triphosphate hydrolases"/>
    <property type="match status" value="1"/>
</dbReference>
<accession>A0A1V8SH50</accession>
<dbReference type="STRING" id="1507870.A0A1V8SH50"/>
<dbReference type="SMART" id="SM00490">
    <property type="entry name" value="HELICc"/>
    <property type="match status" value="1"/>
</dbReference>
<protein>
    <recommendedName>
        <fullName evidence="7">Helicase C-terminal domain-containing protein</fullName>
    </recommendedName>
</protein>
<evidence type="ECO:0000259" key="3">
    <source>
        <dbReference type="PROSITE" id="PS51192"/>
    </source>
</evidence>
<dbReference type="Proteomes" id="UP000192596">
    <property type="component" value="Unassembled WGS sequence"/>
</dbReference>
<dbReference type="GO" id="GO:0036121">
    <property type="term" value="F:double-stranded DNA helicase activity"/>
    <property type="evidence" value="ECO:0007669"/>
    <property type="project" value="TreeGrafter"/>
</dbReference>
<feature type="domain" description="Helicase ATP-binding" evidence="3">
    <location>
        <begin position="1"/>
        <end position="95"/>
    </location>
</feature>
<gene>
    <name evidence="5" type="ORF">B0A48_15993</name>
</gene>
<dbReference type="CDD" id="cd18799">
    <property type="entry name" value="SF2_C_EcoAI-like"/>
    <property type="match status" value="1"/>
</dbReference>
<dbReference type="InParanoid" id="A0A1V8SH50"/>
<sequence>MAHEHASGNADITVASMKSITSTNRLSKFDPSKFKLLLVDEAHHIAAATYLQVLKHFGLEEKHSKSHLVLLGLSATLSRADGLSLDTAIDHIVYHLDLKDMIKSRYLSDAVFTTVKSNADLSKVTSYENDFQNTSLGRAVNTPAVNKLTVGCWLEHAQDRKSTLVFCVNISHAKSLTEVFRQEGVDARCITSLTNPKERSERLADFRRGEYKVLLNVGVFLEGFDMPNIDCVVLARPTKSSNLLLQMIGRGLRTYPGKSDCLVLDMVASKKTGLVNSPSLFGLDPQDLDRIDAATLALMGEAAMAERQDATVTANEGESLGEVLDGDITMETWDSLLDLINPTADEAAIAQYSPNVWVQISPIYYVLSSTWVKDFVSVRADGHEWAAKMTPSLRFTSAKSPYGKPRHIATAAILEDAIRAADEYAKEKYEVGLRRDEPWRSRPATEKQLGYLRKLLGATEDLTERALTGGQVRNLIVKLLRGSKGLYKKNQVERAKARRAHEKKRQHEETKRKATVKVGPVE</sequence>
<dbReference type="PANTHER" id="PTHR47396:SF1">
    <property type="entry name" value="ATP-DEPENDENT HELICASE IRC3-RELATED"/>
    <property type="match status" value="1"/>
</dbReference>
<keyword evidence="1" id="KW-0378">Hydrolase</keyword>
<evidence type="ECO:0000259" key="4">
    <source>
        <dbReference type="PROSITE" id="PS51194"/>
    </source>
</evidence>
<dbReference type="AlphaFoldDB" id="A0A1V8SH50"/>
<name>A0A1V8SH50_9PEZI</name>
<keyword evidence="6" id="KW-1185">Reference proteome</keyword>
<dbReference type="GO" id="GO:0070125">
    <property type="term" value="P:mitochondrial translational elongation"/>
    <property type="evidence" value="ECO:0007669"/>
    <property type="project" value="TreeGrafter"/>
</dbReference>